<dbReference type="Pfam" id="PF14200">
    <property type="entry name" value="RicinB_lectin_2"/>
    <property type="match status" value="2"/>
</dbReference>
<dbReference type="RefSeq" id="WP_184869673.1">
    <property type="nucleotide sequence ID" value="NZ_BAAAWY010000083.1"/>
</dbReference>
<evidence type="ECO:0000313" key="3">
    <source>
        <dbReference type="EMBL" id="MBB5897222.1"/>
    </source>
</evidence>
<dbReference type="AlphaFoldDB" id="A0A7W9KRD5"/>
<evidence type="ECO:0000313" key="4">
    <source>
        <dbReference type="Proteomes" id="UP000585638"/>
    </source>
</evidence>
<proteinExistence type="predicted"/>
<dbReference type="Proteomes" id="UP000585638">
    <property type="component" value="Unassembled WGS sequence"/>
</dbReference>
<gene>
    <name evidence="3" type="ORF">BJ998_008481</name>
</gene>
<protein>
    <recommendedName>
        <fullName evidence="2">Ricin B lectin domain-containing protein</fullName>
    </recommendedName>
</protein>
<feature type="domain" description="Ricin B lectin" evidence="2">
    <location>
        <begin position="39"/>
        <end position="183"/>
    </location>
</feature>
<feature type="chain" id="PRO_5030820871" description="Ricin B lectin domain-containing protein" evidence="1">
    <location>
        <begin position="31"/>
        <end position="183"/>
    </location>
</feature>
<feature type="signal peptide" evidence="1">
    <location>
        <begin position="1"/>
        <end position="30"/>
    </location>
</feature>
<dbReference type="SMART" id="SM00458">
    <property type="entry name" value="RICIN"/>
    <property type="match status" value="1"/>
</dbReference>
<accession>A0A7W9KRD5</accession>
<comment type="caution">
    <text evidence="3">The sequence shown here is derived from an EMBL/GenBank/DDBJ whole genome shotgun (WGS) entry which is preliminary data.</text>
</comment>
<evidence type="ECO:0000256" key="1">
    <source>
        <dbReference type="SAM" id="SignalP"/>
    </source>
</evidence>
<dbReference type="InterPro" id="IPR035992">
    <property type="entry name" value="Ricin_B-like_lectins"/>
</dbReference>
<dbReference type="SUPFAM" id="SSF50370">
    <property type="entry name" value="Ricin B-like lectins"/>
    <property type="match status" value="1"/>
</dbReference>
<dbReference type="Gene3D" id="2.80.10.50">
    <property type="match status" value="1"/>
</dbReference>
<organism evidence="3 4">
    <name type="scientific">Kutzneria kofuensis</name>
    <dbReference type="NCBI Taxonomy" id="103725"/>
    <lineage>
        <taxon>Bacteria</taxon>
        <taxon>Bacillati</taxon>
        <taxon>Actinomycetota</taxon>
        <taxon>Actinomycetes</taxon>
        <taxon>Pseudonocardiales</taxon>
        <taxon>Pseudonocardiaceae</taxon>
        <taxon>Kutzneria</taxon>
    </lineage>
</organism>
<keyword evidence="4" id="KW-1185">Reference proteome</keyword>
<keyword evidence="1" id="KW-0732">Signal</keyword>
<name>A0A7W9KRD5_9PSEU</name>
<sequence>MRKGSWRAGATLAIALLSILVLGPTGIANAGAVSPAQPSAGWFEIVNVNSGKCLDVRTETGLYSNGAHIQQYSCGDAAGQKWWVWDVGNGYYKISNEASGKCLNVVGGWVGWGVPIEQWDCSQATTSATWKIIRVADFPTPVYEFVTQTGGLCLDVPNASTANEVRLQTWGCNGTVAQQFTFR</sequence>
<dbReference type="CDD" id="cd00161">
    <property type="entry name" value="beta-trefoil_Ricin-like"/>
    <property type="match status" value="1"/>
</dbReference>
<reference evidence="3 4" key="1">
    <citation type="submission" date="2020-08" db="EMBL/GenBank/DDBJ databases">
        <title>Sequencing the genomes of 1000 actinobacteria strains.</title>
        <authorList>
            <person name="Klenk H.-P."/>
        </authorList>
    </citation>
    <scope>NUCLEOTIDE SEQUENCE [LARGE SCALE GENOMIC DNA]</scope>
    <source>
        <strain evidence="3 4">DSM 43851</strain>
    </source>
</reference>
<evidence type="ECO:0000259" key="2">
    <source>
        <dbReference type="SMART" id="SM00458"/>
    </source>
</evidence>
<dbReference type="EMBL" id="JACHIR010000002">
    <property type="protein sequence ID" value="MBB5897222.1"/>
    <property type="molecule type" value="Genomic_DNA"/>
</dbReference>
<dbReference type="InterPro" id="IPR000772">
    <property type="entry name" value="Ricin_B_lectin"/>
</dbReference>
<dbReference type="PROSITE" id="PS50231">
    <property type="entry name" value="RICIN_B_LECTIN"/>
    <property type="match status" value="1"/>
</dbReference>